<evidence type="ECO:0008006" key="3">
    <source>
        <dbReference type="Google" id="ProtNLM"/>
    </source>
</evidence>
<protein>
    <recommendedName>
        <fullName evidence="3">BTB domain-containing protein</fullName>
    </recommendedName>
</protein>
<accession>A0A067TJ06</accession>
<evidence type="ECO:0000313" key="2">
    <source>
        <dbReference type="Proteomes" id="UP000027222"/>
    </source>
</evidence>
<dbReference type="HOGENOM" id="CLU_075133_1_0_1"/>
<dbReference type="AlphaFoldDB" id="A0A067TJ06"/>
<dbReference type="STRING" id="685588.A0A067TJ06"/>
<dbReference type="EMBL" id="KL142369">
    <property type="protein sequence ID" value="KDR82327.1"/>
    <property type="molecule type" value="Genomic_DNA"/>
</dbReference>
<proteinExistence type="predicted"/>
<reference evidence="2" key="1">
    <citation type="journal article" date="2014" name="Proc. Natl. Acad. Sci. U.S.A.">
        <title>Extensive sampling of basidiomycete genomes demonstrates inadequacy of the white-rot/brown-rot paradigm for wood decay fungi.</title>
        <authorList>
            <person name="Riley R."/>
            <person name="Salamov A.A."/>
            <person name="Brown D.W."/>
            <person name="Nagy L.G."/>
            <person name="Floudas D."/>
            <person name="Held B.W."/>
            <person name="Levasseur A."/>
            <person name="Lombard V."/>
            <person name="Morin E."/>
            <person name="Otillar R."/>
            <person name="Lindquist E.A."/>
            <person name="Sun H."/>
            <person name="LaButti K.M."/>
            <person name="Schmutz J."/>
            <person name="Jabbour D."/>
            <person name="Luo H."/>
            <person name="Baker S.E."/>
            <person name="Pisabarro A.G."/>
            <person name="Walton J.D."/>
            <person name="Blanchette R.A."/>
            <person name="Henrissat B."/>
            <person name="Martin F."/>
            <person name="Cullen D."/>
            <person name="Hibbett D.S."/>
            <person name="Grigoriev I.V."/>
        </authorList>
    </citation>
    <scope>NUCLEOTIDE SEQUENCE [LARGE SCALE GENOMIC DNA]</scope>
    <source>
        <strain evidence="2">CBS 339.88</strain>
    </source>
</reference>
<name>A0A067TJ06_GALM3</name>
<dbReference type="OrthoDB" id="3184970at2759"/>
<dbReference type="SUPFAM" id="SSF54695">
    <property type="entry name" value="POZ domain"/>
    <property type="match status" value="1"/>
</dbReference>
<organism evidence="1 2">
    <name type="scientific">Galerina marginata (strain CBS 339.88)</name>
    <dbReference type="NCBI Taxonomy" id="685588"/>
    <lineage>
        <taxon>Eukaryota</taxon>
        <taxon>Fungi</taxon>
        <taxon>Dikarya</taxon>
        <taxon>Basidiomycota</taxon>
        <taxon>Agaricomycotina</taxon>
        <taxon>Agaricomycetes</taxon>
        <taxon>Agaricomycetidae</taxon>
        <taxon>Agaricales</taxon>
        <taxon>Agaricineae</taxon>
        <taxon>Strophariaceae</taxon>
        <taxon>Galerina</taxon>
    </lineage>
</organism>
<sequence length="287" mass="32663">MMGDEVLLISLRLIVNSSDADIVIQSVDGLLFQIHRKNLETNTGAFPGPEFDSQGEIVFLSEPAEVLGVVFQFIYPRKHPTLKDLDFKLVAEVAEAVEKYEVFSAMRVCELRLRDFLPQQAVDIFVYAVKHDYFELIDETASLIARSPSLPVLRKLPSHCFIPWIEYQAAWDQIFDNAFQHIDGYGHHTICVTIKTFSGTGPPTIGDSICINCRSGMISWITELKRIGSLDYLKHAIENPNISLWDLDHRWCENCKGSECRSFREVLRICEDGVENIASFTDFLKLD</sequence>
<dbReference type="Gene3D" id="3.30.710.10">
    <property type="entry name" value="Potassium Channel Kv1.1, Chain A"/>
    <property type="match status" value="1"/>
</dbReference>
<keyword evidence="2" id="KW-1185">Reference proteome</keyword>
<gene>
    <name evidence="1" type="ORF">GALMADRAFT_237570</name>
</gene>
<evidence type="ECO:0000313" key="1">
    <source>
        <dbReference type="EMBL" id="KDR82327.1"/>
    </source>
</evidence>
<dbReference type="InterPro" id="IPR011333">
    <property type="entry name" value="SKP1/BTB/POZ_sf"/>
</dbReference>
<dbReference type="Proteomes" id="UP000027222">
    <property type="component" value="Unassembled WGS sequence"/>
</dbReference>